<evidence type="ECO:0000256" key="7">
    <source>
        <dbReference type="SAM" id="MobiDB-lite"/>
    </source>
</evidence>
<dbReference type="CDD" id="cd02202">
    <property type="entry name" value="CetZ_tubulin-like"/>
    <property type="match status" value="1"/>
</dbReference>
<feature type="domain" description="Tubulin-like CetZ C-terminal" evidence="9">
    <location>
        <begin position="201"/>
        <end position="383"/>
    </location>
</feature>
<dbReference type="InterPro" id="IPR048737">
    <property type="entry name" value="CetZ_C"/>
</dbReference>
<evidence type="ECO:0000256" key="4">
    <source>
        <dbReference type="ARBA" id="ARBA00022960"/>
    </source>
</evidence>
<evidence type="ECO:0000259" key="8">
    <source>
        <dbReference type="Pfam" id="PF00091"/>
    </source>
</evidence>
<keyword evidence="10" id="KW-0131">Cell cycle</keyword>
<feature type="binding site" evidence="6">
    <location>
        <begin position="107"/>
        <end position="109"/>
    </location>
    <ligand>
        <name>GTP</name>
        <dbReference type="ChEBI" id="CHEBI:37565"/>
    </ligand>
</feature>
<reference evidence="10" key="3">
    <citation type="journal article" date="2019" name="Int. J. Syst. Evol. Microbiol.">
        <title>Natronolimnobius sulfurireducens sp. nov. and Halalkaliarchaeum desulfuricum gen. nov., sp. nov., the first sulfur-respiring alkaliphilic haloarchaea from hypersaline alkaline lakes.</title>
        <authorList>
            <person name="Sorokin D.Y."/>
            <person name="Yakimov M."/>
            <person name="Messina E."/>
            <person name="Merkel A.Y."/>
            <person name="Bale N.J."/>
            <person name="Sinninghe Damste J.S."/>
        </authorList>
    </citation>
    <scope>NUCLEOTIDE SEQUENCE</scope>
    <source>
        <strain evidence="11">AArc-Mg</strain>
        <strain evidence="10">AArc1</strain>
    </source>
</reference>
<dbReference type="Gene3D" id="3.40.50.1440">
    <property type="entry name" value="Tubulin/FtsZ, GTPase domain"/>
    <property type="match status" value="1"/>
</dbReference>
<dbReference type="GO" id="GO:0003924">
    <property type="term" value="F:GTPase activity"/>
    <property type="evidence" value="ECO:0007669"/>
    <property type="project" value="InterPro"/>
</dbReference>
<feature type="compositionally biased region" description="Basic and acidic residues" evidence="7">
    <location>
        <begin position="379"/>
        <end position="397"/>
    </location>
</feature>
<evidence type="ECO:0000313" key="13">
    <source>
        <dbReference type="Proteomes" id="UP000258707"/>
    </source>
</evidence>
<reference evidence="13" key="1">
    <citation type="submission" date="2017-10" db="EMBL/GenBank/DDBJ databases">
        <title>Phenotypic and genomic properties of facultatively anaerobic sulfur-reducing natronoarchaea from hypersaline soda lakes.</title>
        <authorList>
            <person name="Sorokin D.Y."/>
            <person name="Kublanov I.V."/>
            <person name="Roman P."/>
            <person name="Sinninghe Damste J.S."/>
            <person name="Golyshin P.N."/>
            <person name="Rojo D."/>
            <person name="Ciordia S."/>
            <person name="Mena Md.C."/>
            <person name="Ferrer M."/>
            <person name="Messina E."/>
            <person name="Smedile F."/>
            <person name="La Spada G."/>
            <person name="La Cono V."/>
            <person name="Yakimov M.M."/>
        </authorList>
    </citation>
    <scope>NUCLEOTIDE SEQUENCE [LARGE SCALE GENOMIC DNA]</scope>
    <source>
        <strain evidence="13">AArc1</strain>
    </source>
</reference>
<dbReference type="Pfam" id="PF00091">
    <property type="entry name" value="Tubulin"/>
    <property type="match status" value="1"/>
</dbReference>
<feature type="binding site" evidence="6">
    <location>
        <position position="194"/>
    </location>
    <ligand>
        <name>GTP</name>
        <dbReference type="ChEBI" id="CHEBI:37565"/>
    </ligand>
</feature>
<sequence length="397" mass="41609">MQLEVIGVGGAGCRIADSIAAADSTGRSFVGDAFAFDVDSDEVTALSEVPVANRHRYGQTIDGGLEGDLQRGFSVGDAHVDELSRQLDRGQPSVADAFLVCLGLGGATGGGTAPALVANLKTLYDAPVYVLTTLPAKRELEVPTDDGDDPSRRPTQADPHPRPDGEHRPLAEENAVRTLERLEGRADAVICFDNEAWLRAGESLSEARGRLNREFATRVAAVFAATAGANDEQVDAESVVDANDVARIFGSRTDVITLGYGTQDVETDDGGSLLGLGLFTSKESVDTSAAVSAVETTISKALRGRLTLECEPSGADRALLLVGGPPAWLNRQAIADGRSLLETTTGSAEILSGDVPRPDGDGVFAIVALAGVGPASRLEQLRSETRPFERDRAGEDQ</sequence>
<comment type="subcellular location">
    <subcellularLocation>
        <location evidence="6">Cytoplasm</location>
    </subcellularLocation>
</comment>
<keyword evidence="12" id="KW-1185">Reference proteome</keyword>
<evidence type="ECO:0000313" key="12">
    <source>
        <dbReference type="Proteomes" id="UP000258613"/>
    </source>
</evidence>
<dbReference type="InterPro" id="IPR003008">
    <property type="entry name" value="Tubulin_FtsZ_GTPase"/>
</dbReference>
<dbReference type="Pfam" id="PF21011">
    <property type="entry name" value="CetZ_C"/>
    <property type="match status" value="1"/>
</dbReference>
<feature type="region of interest" description="Disordered" evidence="7">
    <location>
        <begin position="139"/>
        <end position="170"/>
    </location>
</feature>
<comment type="caution">
    <text evidence="6">Lacks conserved residue(s) required for the propagation of feature annotation.</text>
</comment>
<dbReference type="PANTHER" id="PTHR30314:SF10">
    <property type="entry name" value="TUBULIN-LIKE PROTEIN CETZ"/>
    <property type="match status" value="1"/>
</dbReference>
<keyword evidence="3 6" id="KW-0547">Nucleotide-binding</keyword>
<comment type="similarity">
    <text evidence="1 6">Belongs to the CetZ family.</text>
</comment>
<dbReference type="HAMAP" id="MF_01946">
    <property type="entry name" value="CetZ"/>
    <property type="match status" value="1"/>
</dbReference>
<dbReference type="InterPro" id="IPR036525">
    <property type="entry name" value="Tubulin/FtsZ_GTPase_sf"/>
</dbReference>
<keyword evidence="10" id="KW-0132">Cell division</keyword>
<feature type="binding site" evidence="6">
    <location>
        <position position="212"/>
    </location>
    <ligand>
        <name>GTP</name>
        <dbReference type="ChEBI" id="CHEBI:37565"/>
    </ligand>
</feature>
<keyword evidence="5 6" id="KW-0342">GTP-binding</keyword>
<evidence type="ECO:0000256" key="3">
    <source>
        <dbReference type="ARBA" id="ARBA00022741"/>
    </source>
</evidence>
<dbReference type="PANTHER" id="PTHR30314">
    <property type="entry name" value="CELL DIVISION PROTEIN FTSZ-RELATED"/>
    <property type="match status" value="1"/>
</dbReference>
<evidence type="ECO:0000313" key="10">
    <source>
        <dbReference type="EMBL" id="AXR79696.1"/>
    </source>
</evidence>
<protein>
    <recommendedName>
        <fullName evidence="6">Tubulin-like protein CetZ</fullName>
    </recommendedName>
</protein>
<dbReference type="KEGG" id="nag:AArcMg_3464"/>
<dbReference type="InterPro" id="IPR037103">
    <property type="entry name" value="Tubulin/FtsZ-like_C"/>
</dbReference>
<dbReference type="EMBL" id="CP027033">
    <property type="protein sequence ID" value="AXR83438.1"/>
    <property type="molecule type" value="Genomic_DNA"/>
</dbReference>
<accession>A0A346PJK1</accession>
<keyword evidence="4 6" id="KW-0133">Cell shape</keyword>
<dbReference type="Proteomes" id="UP000258613">
    <property type="component" value="Chromosome"/>
</dbReference>
<evidence type="ECO:0000259" key="9">
    <source>
        <dbReference type="Pfam" id="PF21011"/>
    </source>
</evidence>
<dbReference type="RefSeq" id="WP_117365601.1">
    <property type="nucleotide sequence ID" value="NZ_CP024047.1"/>
</dbReference>
<dbReference type="GO" id="GO:0008360">
    <property type="term" value="P:regulation of cell shape"/>
    <property type="evidence" value="ECO:0007669"/>
    <property type="project" value="UniProtKB-UniRule"/>
</dbReference>
<dbReference type="InterPro" id="IPR045061">
    <property type="entry name" value="FtsZ/CetZ"/>
</dbReference>
<evidence type="ECO:0000256" key="5">
    <source>
        <dbReference type="ARBA" id="ARBA00023134"/>
    </source>
</evidence>
<evidence type="ECO:0000256" key="1">
    <source>
        <dbReference type="ARBA" id="ARBA00006877"/>
    </source>
</evidence>
<dbReference type="AlphaFoldDB" id="A0A346PJK1"/>
<feature type="compositionally biased region" description="Basic and acidic residues" evidence="7">
    <location>
        <begin position="159"/>
        <end position="170"/>
    </location>
</feature>
<dbReference type="GO" id="GO:0005525">
    <property type="term" value="F:GTP binding"/>
    <property type="evidence" value="ECO:0007669"/>
    <property type="project" value="UniProtKB-UniRule"/>
</dbReference>
<comment type="function">
    <text evidence="6">Involved in cell shape control.</text>
</comment>
<reference evidence="12" key="2">
    <citation type="submission" date="2018-02" db="EMBL/GenBank/DDBJ databases">
        <title>Phenotypic and genomic properties of facultatively anaerobic sulfur-reducing natronoarchaea from hypersaline soda lakes.</title>
        <authorList>
            <person name="Sorokin D.Y."/>
            <person name="Kublanov I.V."/>
            <person name="Roman P."/>
            <person name="Sinninghe Damste J.S."/>
            <person name="Golyshin P.N."/>
            <person name="Rojo D."/>
            <person name="Ciordia S."/>
            <person name="Mena M.D.C."/>
            <person name="Ferrer M."/>
            <person name="Messina E."/>
            <person name="Smedile F."/>
            <person name="La Spada G."/>
            <person name="La Cono V."/>
            <person name="Yakimov M.M."/>
        </authorList>
    </citation>
    <scope>NUCLEOTIDE SEQUENCE [LARGE SCALE GENOMIC DNA]</scope>
    <source>
        <strain evidence="12">AArc-Mg</strain>
    </source>
</reference>
<dbReference type="KEGG" id="nan:AArc1_3403"/>
<organism evidence="10 13">
    <name type="scientific">Natrarchaeobaculum sulfurireducens</name>
    <dbReference type="NCBI Taxonomy" id="2044521"/>
    <lineage>
        <taxon>Archaea</taxon>
        <taxon>Methanobacteriati</taxon>
        <taxon>Methanobacteriota</taxon>
        <taxon>Stenosarchaea group</taxon>
        <taxon>Halobacteria</taxon>
        <taxon>Halobacteriales</taxon>
        <taxon>Natrialbaceae</taxon>
        <taxon>Natrarchaeobaculum</taxon>
    </lineage>
</organism>
<evidence type="ECO:0000256" key="2">
    <source>
        <dbReference type="ARBA" id="ARBA00022490"/>
    </source>
</evidence>
<accession>A0A346PV93</accession>
<name>A0A346PJK1_9EURY</name>
<evidence type="ECO:0000313" key="11">
    <source>
        <dbReference type="EMBL" id="AXR83438.1"/>
    </source>
</evidence>
<proteinExistence type="inferred from homology"/>
<dbReference type="OrthoDB" id="269955at2157"/>
<keyword evidence="2 6" id="KW-0963">Cytoplasm</keyword>
<feature type="domain" description="Tubulin/FtsZ GTPase" evidence="8">
    <location>
        <begin position="5"/>
        <end position="139"/>
    </location>
</feature>
<gene>
    <name evidence="6" type="primary">cetZ</name>
    <name evidence="10" type="ORF">AArc1_3403</name>
    <name evidence="11" type="ORF">AArcMg_3464</name>
</gene>
<dbReference type="Gene3D" id="3.30.1330.20">
    <property type="entry name" value="Tubulin/FtsZ, C-terminal domain"/>
    <property type="match status" value="1"/>
</dbReference>
<dbReference type="GO" id="GO:0051301">
    <property type="term" value="P:cell division"/>
    <property type="evidence" value="ECO:0007669"/>
    <property type="project" value="UniProtKB-KW"/>
</dbReference>
<dbReference type="InterPro" id="IPR032907">
    <property type="entry name" value="CetZ"/>
</dbReference>
<evidence type="ECO:0000256" key="6">
    <source>
        <dbReference type="HAMAP-Rule" id="MF_01946"/>
    </source>
</evidence>
<feature type="binding site" evidence="6">
    <location>
        <position position="139"/>
    </location>
    <ligand>
        <name>GTP</name>
        <dbReference type="ChEBI" id="CHEBI:37565"/>
    </ligand>
</feature>
<dbReference type="GO" id="GO:0005737">
    <property type="term" value="C:cytoplasm"/>
    <property type="evidence" value="ECO:0007669"/>
    <property type="project" value="UniProtKB-SubCell"/>
</dbReference>
<dbReference type="EMBL" id="CP024047">
    <property type="protein sequence ID" value="AXR79696.1"/>
    <property type="molecule type" value="Genomic_DNA"/>
</dbReference>
<dbReference type="SUPFAM" id="SSF52490">
    <property type="entry name" value="Tubulin nucleotide-binding domain-like"/>
    <property type="match status" value="1"/>
</dbReference>
<feature type="region of interest" description="Disordered" evidence="7">
    <location>
        <begin position="378"/>
        <end position="397"/>
    </location>
</feature>
<dbReference type="GO" id="GO:0032153">
    <property type="term" value="C:cell division site"/>
    <property type="evidence" value="ECO:0007669"/>
    <property type="project" value="TreeGrafter"/>
</dbReference>
<dbReference type="GeneID" id="37643949"/>
<dbReference type="Proteomes" id="UP000258707">
    <property type="component" value="Chromosome"/>
</dbReference>